<dbReference type="OrthoDB" id="3239945at2"/>
<accession>A0A1G8UUA8</accession>
<organism evidence="1 2">
    <name type="scientific">Arthrobacter cupressi</name>
    <dbReference type="NCBI Taxonomy" id="1045773"/>
    <lineage>
        <taxon>Bacteria</taxon>
        <taxon>Bacillati</taxon>
        <taxon>Actinomycetota</taxon>
        <taxon>Actinomycetes</taxon>
        <taxon>Micrococcales</taxon>
        <taxon>Micrococcaceae</taxon>
        <taxon>Arthrobacter</taxon>
    </lineage>
</organism>
<protein>
    <submittedName>
        <fullName evidence="1">Uncharacterized protein</fullName>
    </submittedName>
</protein>
<evidence type="ECO:0000313" key="1">
    <source>
        <dbReference type="EMBL" id="SDJ57383.1"/>
    </source>
</evidence>
<evidence type="ECO:0000313" key="2">
    <source>
        <dbReference type="Proteomes" id="UP000182130"/>
    </source>
</evidence>
<dbReference type="STRING" id="1045773.SAMN05216555_112115"/>
<keyword evidence="2" id="KW-1185">Reference proteome</keyword>
<dbReference type="InterPro" id="IPR000182">
    <property type="entry name" value="GNAT_dom"/>
</dbReference>
<dbReference type="EMBL" id="FNEI01000012">
    <property type="protein sequence ID" value="SDJ57383.1"/>
    <property type="molecule type" value="Genomic_DNA"/>
</dbReference>
<dbReference type="InterPro" id="IPR016181">
    <property type="entry name" value="Acyl_CoA_acyltransferase"/>
</dbReference>
<dbReference type="SUPFAM" id="SSF55729">
    <property type="entry name" value="Acyl-CoA N-acyltransferases (Nat)"/>
    <property type="match status" value="1"/>
</dbReference>
<dbReference type="Proteomes" id="UP000182130">
    <property type="component" value="Unassembled WGS sequence"/>
</dbReference>
<proteinExistence type="predicted"/>
<dbReference type="Gene3D" id="3.40.630.30">
    <property type="match status" value="1"/>
</dbReference>
<dbReference type="PROSITE" id="PS51186">
    <property type="entry name" value="GNAT"/>
    <property type="match status" value="1"/>
</dbReference>
<dbReference type="Pfam" id="PF00583">
    <property type="entry name" value="Acetyltransf_1"/>
    <property type="match status" value="1"/>
</dbReference>
<name>A0A1G8UUA8_9MICC</name>
<reference evidence="2" key="1">
    <citation type="submission" date="2016-10" db="EMBL/GenBank/DDBJ databases">
        <authorList>
            <person name="Varghese N."/>
            <person name="Submissions S."/>
        </authorList>
    </citation>
    <scope>NUCLEOTIDE SEQUENCE [LARGE SCALE GENOMIC DNA]</scope>
    <source>
        <strain evidence="2">CGMCC 1.10783</strain>
    </source>
</reference>
<sequence length="194" mass="20674">MEQNSAKILTRPARWAEVEGLFSGGGEPSRCWCRWFSVTGKAWEATPVSGRREQLKAAFDAGPEPGVIAVKDSVPVGWCAVEPRHCYPRIERSQILRSAGAAAADGDGVWSVSCFVVAHGHRRGGIAGELLAAAVEHAFTHGARIIEGYPVDPALRPKAGAADLYHGTVSLFTRAGFSAVPTSAPGRAVMRLQR</sequence>
<gene>
    <name evidence="1" type="ORF">SAMN05216555_112115</name>
</gene>
<dbReference type="GO" id="GO:0016747">
    <property type="term" value="F:acyltransferase activity, transferring groups other than amino-acyl groups"/>
    <property type="evidence" value="ECO:0007669"/>
    <property type="project" value="InterPro"/>
</dbReference>
<dbReference type="CDD" id="cd04301">
    <property type="entry name" value="NAT_SF"/>
    <property type="match status" value="1"/>
</dbReference>
<dbReference type="RefSeq" id="WP_074590202.1">
    <property type="nucleotide sequence ID" value="NZ_FNEI01000012.1"/>
</dbReference>
<dbReference type="AlphaFoldDB" id="A0A1G8UUA8"/>